<organism evidence="5 6">
    <name type="scientific">Parvicella tangerina</name>
    <dbReference type="NCBI Taxonomy" id="2829795"/>
    <lineage>
        <taxon>Bacteria</taxon>
        <taxon>Pseudomonadati</taxon>
        <taxon>Bacteroidota</taxon>
        <taxon>Flavobacteriia</taxon>
        <taxon>Flavobacteriales</taxon>
        <taxon>Parvicellaceae</taxon>
        <taxon>Parvicella</taxon>
    </lineage>
</organism>
<dbReference type="InterPro" id="IPR011600">
    <property type="entry name" value="Pept_C14_caspase"/>
</dbReference>
<evidence type="ECO:0000256" key="1">
    <source>
        <dbReference type="ARBA" id="ARBA00022574"/>
    </source>
</evidence>
<protein>
    <recommendedName>
        <fullName evidence="4">Peptidase C14 caspase domain-containing protein</fullName>
    </recommendedName>
</protein>
<proteinExistence type="predicted"/>
<dbReference type="InterPro" id="IPR001680">
    <property type="entry name" value="WD40_rpt"/>
</dbReference>
<gene>
    <name evidence="5" type="ORF">CRYO30217_03327</name>
</gene>
<dbReference type="PANTHER" id="PTHR44019">
    <property type="entry name" value="WD REPEAT-CONTAINING PROTEIN 55"/>
    <property type="match status" value="1"/>
</dbReference>
<dbReference type="EMBL" id="OU015584">
    <property type="protein sequence ID" value="CAG5086910.1"/>
    <property type="molecule type" value="Genomic_DNA"/>
</dbReference>
<feature type="repeat" description="WD" evidence="3">
    <location>
        <begin position="2"/>
        <end position="43"/>
    </location>
</feature>
<feature type="repeat" description="WD" evidence="3">
    <location>
        <begin position="528"/>
        <end position="569"/>
    </location>
</feature>
<evidence type="ECO:0000313" key="6">
    <source>
        <dbReference type="Proteomes" id="UP000683507"/>
    </source>
</evidence>
<name>A0A916NJJ1_9FLAO</name>
<dbReference type="SUPFAM" id="SSF52129">
    <property type="entry name" value="Caspase-like"/>
    <property type="match status" value="1"/>
</dbReference>
<sequence>MQNGHTLPVSCVAVHPKLPIVATGSQDHSVILWNIETQKQLGSLHLATSPISSIRFNGSGSLLLMLINNGEVILYDREEAKILARRTFSSELGYIKSVALTGDNRSIIVGSNRDELFIWNIATNQTYNLTKGFDTRVNKTITDQTSTYLIDFNGANGFALINTLSNDTVLIPFDKPQNYAFNPQDDLLAVGSRKLFAKVYQPSTGKLIATLAPNAENKCDGCNTYVFWSHNGKQLATYDNKNGLYIWEKPFKKPLFHVELSERINFYSYSKNNRYILLSNDKTVWLIDSETGKIKLTHNSHYLTDFQPVLEHEAKSFFLPGESFTLQKISLNGKILASYKGANNQTSNQLPFDYLDWYQSGSLKHFKQQMPMVVSREKDYLVLGRIGQEVQKLDLKSGHISSLFSSNKVFTALALSKNDSLLAAGDADGNLIIYDLTQRIIVKELEVHSNMIFDLSFDKANDKVISSGWEGRTYEIDLHTGEKKFIQESPYAHNQIETDGKNLYYFKTSLDNTITMYERDSHQEVRTFLGHTGKINSLYYDASNQLLYSSSQDGSVRIWDIKSGLLTNKFFLRNKTAALSICKHPDSPKLFVGGMDRKLYIIDLEEATLSTTEVNHTSGIANIQFIQNDLIALRGLDGVVQFVHLQNPKHSVSLFAYPSGDWLALEPSSMQFDGTKTAMKHIHLVKGEKTKEIGNLFNQYYSPGIIERFLKGDTINQEEGRNIEEILDNSIDFQLTLKDKYGALVLPTPDSMYRAHSQKITLQVDFQQRKKYQDILVYNNQKLVLTESSDEEVAFRGTNQRVIIEVPLAPQKNEIEVKVIDQQNIEHIHDPLIINYDTVAAKMDLFIISLGINKYENKSYDLRYAKNDASAFLESLSTISNPLYEEVYTYSLTDKKVTKSNVLKTIDEISKKIGPEDVFVFYYAGHGVMYGNDKATEDFFLVMSDVTNLYGGIEVLSEKGLSSEEILSISKNIPAQKQVFFLDACQSGGALNVLSTRGVSREKTIAQLARSSGTYFITASQDVEYANESSSLEHGLFTYAVLEILTGNATITDDRIVSIGELKSYVETRVPELSEQFKTSPQYPTGYAFGNDFPIGVLDTE</sequence>
<dbReference type="GO" id="GO:0004197">
    <property type="term" value="F:cysteine-type endopeptidase activity"/>
    <property type="evidence" value="ECO:0007669"/>
    <property type="project" value="InterPro"/>
</dbReference>
<dbReference type="PANTHER" id="PTHR44019:SF8">
    <property type="entry name" value="POC1 CENTRIOLAR PROTEIN HOMOLOG"/>
    <property type="match status" value="1"/>
</dbReference>
<dbReference type="PROSITE" id="PS50294">
    <property type="entry name" value="WD_REPEATS_REGION"/>
    <property type="match status" value="2"/>
</dbReference>
<dbReference type="Pfam" id="PF00656">
    <property type="entry name" value="Peptidase_C14"/>
    <property type="match status" value="1"/>
</dbReference>
<evidence type="ECO:0000259" key="4">
    <source>
        <dbReference type="Pfam" id="PF00656"/>
    </source>
</evidence>
<accession>A0A916NJJ1</accession>
<evidence type="ECO:0000313" key="5">
    <source>
        <dbReference type="EMBL" id="CAG5086910.1"/>
    </source>
</evidence>
<evidence type="ECO:0000256" key="3">
    <source>
        <dbReference type="PROSITE-ProRule" id="PRU00221"/>
    </source>
</evidence>
<dbReference type="Proteomes" id="UP000683507">
    <property type="component" value="Chromosome"/>
</dbReference>
<dbReference type="InterPro" id="IPR019775">
    <property type="entry name" value="WD40_repeat_CS"/>
</dbReference>
<dbReference type="SUPFAM" id="SSF50960">
    <property type="entry name" value="TolB, C-terminal domain"/>
    <property type="match status" value="1"/>
</dbReference>
<dbReference type="AlphaFoldDB" id="A0A916NJJ1"/>
<dbReference type="Pfam" id="PF00400">
    <property type="entry name" value="WD40"/>
    <property type="match status" value="3"/>
</dbReference>
<dbReference type="InterPro" id="IPR050505">
    <property type="entry name" value="WDR55/POC1"/>
</dbReference>
<dbReference type="SMART" id="SM00320">
    <property type="entry name" value="WD40"/>
    <property type="match status" value="8"/>
</dbReference>
<dbReference type="RefSeq" id="WP_258543511.1">
    <property type="nucleotide sequence ID" value="NZ_OU015584.1"/>
</dbReference>
<feature type="domain" description="Peptidase C14 caspase" evidence="4">
    <location>
        <begin position="850"/>
        <end position="1083"/>
    </location>
</feature>
<dbReference type="PROSITE" id="PS50082">
    <property type="entry name" value="WD_REPEATS_2"/>
    <property type="match status" value="2"/>
</dbReference>
<dbReference type="InterPro" id="IPR029030">
    <property type="entry name" value="Caspase-like_dom_sf"/>
</dbReference>
<dbReference type="Gene3D" id="2.130.10.10">
    <property type="entry name" value="YVTN repeat-like/Quinoprotein amine dehydrogenase"/>
    <property type="match status" value="4"/>
</dbReference>
<dbReference type="GO" id="GO:0006508">
    <property type="term" value="P:proteolysis"/>
    <property type="evidence" value="ECO:0007669"/>
    <property type="project" value="InterPro"/>
</dbReference>
<dbReference type="InterPro" id="IPR036322">
    <property type="entry name" value="WD40_repeat_dom_sf"/>
</dbReference>
<dbReference type="InterPro" id="IPR015943">
    <property type="entry name" value="WD40/YVTN_repeat-like_dom_sf"/>
</dbReference>
<keyword evidence="2" id="KW-0677">Repeat</keyword>
<reference evidence="5" key="1">
    <citation type="submission" date="2021-04" db="EMBL/GenBank/DDBJ databases">
        <authorList>
            <person name="Rodrigo-Torres L."/>
            <person name="Arahal R. D."/>
            <person name="Lucena T."/>
        </authorList>
    </citation>
    <scope>NUCLEOTIDE SEQUENCE</scope>
    <source>
        <strain evidence="5">AS29M-1</strain>
    </source>
</reference>
<dbReference type="Gene3D" id="3.40.50.1460">
    <property type="match status" value="1"/>
</dbReference>
<keyword evidence="6" id="KW-1185">Reference proteome</keyword>
<dbReference type="PROSITE" id="PS00678">
    <property type="entry name" value="WD_REPEATS_1"/>
    <property type="match status" value="2"/>
</dbReference>
<evidence type="ECO:0000256" key="2">
    <source>
        <dbReference type="ARBA" id="ARBA00022737"/>
    </source>
</evidence>
<dbReference type="KEGG" id="ptan:CRYO30217_03327"/>
<dbReference type="SUPFAM" id="SSF50978">
    <property type="entry name" value="WD40 repeat-like"/>
    <property type="match status" value="2"/>
</dbReference>
<keyword evidence="1 3" id="KW-0853">WD repeat</keyword>